<evidence type="ECO:0000313" key="2">
    <source>
        <dbReference type="EMBL" id="KAB2629014.1"/>
    </source>
</evidence>
<reference evidence="2 3" key="1">
    <citation type="submission" date="2019-09" db="EMBL/GenBank/DDBJ databases">
        <authorList>
            <person name="Ou C."/>
        </authorList>
    </citation>
    <scope>NUCLEOTIDE SEQUENCE [LARGE SCALE GENOMIC DNA]</scope>
    <source>
        <strain evidence="2">S2</strain>
        <tissue evidence="2">Leaf</tissue>
    </source>
</reference>
<organism evidence="2 3">
    <name type="scientific">Pyrus ussuriensis x Pyrus communis</name>
    <dbReference type="NCBI Taxonomy" id="2448454"/>
    <lineage>
        <taxon>Eukaryota</taxon>
        <taxon>Viridiplantae</taxon>
        <taxon>Streptophyta</taxon>
        <taxon>Embryophyta</taxon>
        <taxon>Tracheophyta</taxon>
        <taxon>Spermatophyta</taxon>
        <taxon>Magnoliopsida</taxon>
        <taxon>eudicotyledons</taxon>
        <taxon>Gunneridae</taxon>
        <taxon>Pentapetalae</taxon>
        <taxon>rosids</taxon>
        <taxon>fabids</taxon>
        <taxon>Rosales</taxon>
        <taxon>Rosaceae</taxon>
        <taxon>Amygdaloideae</taxon>
        <taxon>Maleae</taxon>
        <taxon>Pyrus</taxon>
    </lineage>
</organism>
<name>A0A5N5I037_9ROSA</name>
<dbReference type="PANTHER" id="PTHR34950">
    <property type="entry name" value="OS04G0457400 PROTEIN"/>
    <property type="match status" value="1"/>
</dbReference>
<dbReference type="AlphaFoldDB" id="A0A5N5I037"/>
<protein>
    <submittedName>
        <fullName evidence="2">Uncharacterized protein</fullName>
    </submittedName>
</protein>
<reference evidence="2 3" key="3">
    <citation type="submission" date="2019-11" db="EMBL/GenBank/DDBJ databases">
        <title>A de novo genome assembly of a pear dwarfing rootstock.</title>
        <authorList>
            <person name="Wang F."/>
            <person name="Wang J."/>
            <person name="Li S."/>
            <person name="Zhang Y."/>
            <person name="Fang M."/>
            <person name="Ma L."/>
            <person name="Zhao Y."/>
            <person name="Jiang S."/>
        </authorList>
    </citation>
    <scope>NUCLEOTIDE SEQUENCE [LARGE SCALE GENOMIC DNA]</scope>
    <source>
        <strain evidence="2">S2</strain>
        <tissue evidence="2">Leaf</tissue>
    </source>
</reference>
<dbReference type="PANTHER" id="PTHR34950:SF8">
    <property type="entry name" value="TPX2 C-TERMINAL DOMAIN-CONTAINING PROTEIN"/>
    <property type="match status" value="1"/>
</dbReference>
<feature type="region of interest" description="Disordered" evidence="1">
    <location>
        <begin position="18"/>
        <end position="39"/>
    </location>
</feature>
<feature type="compositionally biased region" description="Basic and acidic residues" evidence="1">
    <location>
        <begin position="18"/>
        <end position="30"/>
    </location>
</feature>
<gene>
    <name evidence="2" type="ORF">D8674_033809</name>
</gene>
<dbReference type="Proteomes" id="UP000327157">
    <property type="component" value="Chromosome 8"/>
</dbReference>
<sequence>MSAGYSLAEAHVLRDLHKKKMEMEKEERVESGTTKSGKTEMVQSRGCCSWVLKKVCRRNAHCSSSAETAEIGPSIEHKVWLFIVNKLRL</sequence>
<proteinExistence type="predicted"/>
<keyword evidence="3" id="KW-1185">Reference proteome</keyword>
<reference evidence="3" key="2">
    <citation type="submission" date="2019-10" db="EMBL/GenBank/DDBJ databases">
        <title>A de novo genome assembly of a pear dwarfing rootstock.</title>
        <authorList>
            <person name="Wang F."/>
            <person name="Wang J."/>
            <person name="Li S."/>
            <person name="Zhang Y."/>
            <person name="Fang M."/>
            <person name="Ma L."/>
            <person name="Zhao Y."/>
            <person name="Jiang S."/>
        </authorList>
    </citation>
    <scope>NUCLEOTIDE SEQUENCE [LARGE SCALE GENOMIC DNA]</scope>
</reference>
<dbReference type="EMBL" id="SMOL01000148">
    <property type="protein sequence ID" value="KAB2629014.1"/>
    <property type="molecule type" value="Genomic_DNA"/>
</dbReference>
<evidence type="ECO:0000313" key="3">
    <source>
        <dbReference type="Proteomes" id="UP000327157"/>
    </source>
</evidence>
<accession>A0A5N5I037</accession>
<evidence type="ECO:0000256" key="1">
    <source>
        <dbReference type="SAM" id="MobiDB-lite"/>
    </source>
</evidence>
<comment type="caution">
    <text evidence="2">The sequence shown here is derived from an EMBL/GenBank/DDBJ whole genome shotgun (WGS) entry which is preliminary data.</text>
</comment>